<sequence length="222" mass="23792">MCGGGRDGWSGETTGPGIGSEHVPSLQIFLAPCGLLQPPVQVGCSVPVPLATLYKLQRYVKLVERAVMIHPPLLLFDSLATMFPPFAVTLVFRSCGLPPGFLWRAFGVRASISPAFRLVDCTRFIGLPRPSLLSSTSLSLSLRASETNPGWSGETTGIGSEHVPSLSLSASEIFSSFAPISPSSFWPPWLRIYLRGLALVLILVFVVPPTIPSLLVPFACLC</sequence>
<keyword evidence="3" id="KW-1185">Reference proteome</keyword>
<organism evidence="2 3">
    <name type="scientific">Favolaschia claudopus</name>
    <dbReference type="NCBI Taxonomy" id="2862362"/>
    <lineage>
        <taxon>Eukaryota</taxon>
        <taxon>Fungi</taxon>
        <taxon>Dikarya</taxon>
        <taxon>Basidiomycota</taxon>
        <taxon>Agaricomycotina</taxon>
        <taxon>Agaricomycetes</taxon>
        <taxon>Agaricomycetidae</taxon>
        <taxon>Agaricales</taxon>
        <taxon>Marasmiineae</taxon>
        <taxon>Mycenaceae</taxon>
        <taxon>Favolaschia</taxon>
    </lineage>
</organism>
<keyword evidence="1" id="KW-0472">Membrane</keyword>
<evidence type="ECO:0000313" key="2">
    <source>
        <dbReference type="EMBL" id="KAK7059448.1"/>
    </source>
</evidence>
<evidence type="ECO:0008006" key="4">
    <source>
        <dbReference type="Google" id="ProtNLM"/>
    </source>
</evidence>
<reference evidence="2 3" key="1">
    <citation type="journal article" date="2024" name="J Genomics">
        <title>Draft genome sequencing and assembly of Favolaschia claudopus CIRM-BRFM 2984 isolated from oak limbs.</title>
        <authorList>
            <person name="Navarro D."/>
            <person name="Drula E."/>
            <person name="Chaduli D."/>
            <person name="Cazenave R."/>
            <person name="Ahrendt S."/>
            <person name="Wang J."/>
            <person name="Lipzen A."/>
            <person name="Daum C."/>
            <person name="Barry K."/>
            <person name="Grigoriev I.V."/>
            <person name="Favel A."/>
            <person name="Rosso M.N."/>
            <person name="Martin F."/>
        </authorList>
    </citation>
    <scope>NUCLEOTIDE SEQUENCE [LARGE SCALE GENOMIC DNA]</scope>
    <source>
        <strain evidence="2 3">CIRM-BRFM 2984</strain>
    </source>
</reference>
<proteinExistence type="predicted"/>
<accession>A0AAW0E695</accession>
<gene>
    <name evidence="2" type="ORF">R3P38DRAFT_961397</name>
</gene>
<comment type="caution">
    <text evidence="2">The sequence shown here is derived from an EMBL/GenBank/DDBJ whole genome shotgun (WGS) entry which is preliminary data.</text>
</comment>
<name>A0AAW0E695_9AGAR</name>
<dbReference type="Proteomes" id="UP001362999">
    <property type="component" value="Unassembled WGS sequence"/>
</dbReference>
<feature type="transmembrane region" description="Helical" evidence="1">
    <location>
        <begin position="192"/>
        <end position="211"/>
    </location>
</feature>
<protein>
    <recommendedName>
        <fullName evidence="4">Transmembrane protein</fullName>
    </recommendedName>
</protein>
<dbReference type="AlphaFoldDB" id="A0AAW0E695"/>
<evidence type="ECO:0000256" key="1">
    <source>
        <dbReference type="SAM" id="Phobius"/>
    </source>
</evidence>
<keyword evidence="1" id="KW-0812">Transmembrane</keyword>
<dbReference type="EMBL" id="JAWWNJ010000003">
    <property type="protein sequence ID" value="KAK7059448.1"/>
    <property type="molecule type" value="Genomic_DNA"/>
</dbReference>
<evidence type="ECO:0000313" key="3">
    <source>
        <dbReference type="Proteomes" id="UP001362999"/>
    </source>
</evidence>
<keyword evidence="1" id="KW-1133">Transmembrane helix</keyword>